<reference evidence="3 4" key="1">
    <citation type="submission" date="2018-02" db="EMBL/GenBank/DDBJ databases">
        <title>The genomes of Aspergillus section Nigri reveals drivers in fungal speciation.</title>
        <authorList>
            <consortium name="DOE Joint Genome Institute"/>
            <person name="Vesth T.C."/>
            <person name="Nybo J."/>
            <person name="Theobald S."/>
            <person name="Brandl J."/>
            <person name="Frisvad J.C."/>
            <person name="Nielsen K.F."/>
            <person name="Lyhne E.K."/>
            <person name="Kogle M.E."/>
            <person name="Kuo A."/>
            <person name="Riley R."/>
            <person name="Clum A."/>
            <person name="Nolan M."/>
            <person name="Lipzen A."/>
            <person name="Salamov A."/>
            <person name="Henrissat B."/>
            <person name="Wiebenga A."/>
            <person name="De vries R.P."/>
            <person name="Grigoriev I.V."/>
            <person name="Mortensen U.H."/>
            <person name="Andersen M.R."/>
            <person name="Baker S.E."/>
        </authorList>
    </citation>
    <scope>NUCLEOTIDE SEQUENCE [LARGE SCALE GENOMIC DNA]</scope>
    <source>
        <strain evidence="3 4">CBS 121057</strain>
    </source>
</reference>
<evidence type="ECO:0000313" key="3">
    <source>
        <dbReference type="EMBL" id="PYI10649.1"/>
    </source>
</evidence>
<dbReference type="PANTHER" id="PTHR21310">
    <property type="entry name" value="AMINOGLYCOSIDE PHOSPHOTRANSFERASE-RELATED-RELATED"/>
    <property type="match status" value="1"/>
</dbReference>
<evidence type="ECO:0000256" key="1">
    <source>
        <dbReference type="SAM" id="MobiDB-lite"/>
    </source>
</evidence>
<organism evidence="3 4">
    <name type="scientific">Aspergillus sclerotiicarbonarius (strain CBS 121057 / IBT 28362)</name>
    <dbReference type="NCBI Taxonomy" id="1448318"/>
    <lineage>
        <taxon>Eukaryota</taxon>
        <taxon>Fungi</taxon>
        <taxon>Dikarya</taxon>
        <taxon>Ascomycota</taxon>
        <taxon>Pezizomycotina</taxon>
        <taxon>Eurotiomycetes</taxon>
        <taxon>Eurotiomycetidae</taxon>
        <taxon>Eurotiales</taxon>
        <taxon>Aspergillaceae</taxon>
        <taxon>Aspergillus</taxon>
        <taxon>Aspergillus subgen. Circumdati</taxon>
    </lineage>
</organism>
<dbReference type="PANTHER" id="PTHR21310:SF58">
    <property type="entry name" value="AMINOGLYCOSIDE PHOSPHOTRANSFERASE DOMAIN-CONTAINING PROTEIN"/>
    <property type="match status" value="1"/>
</dbReference>
<evidence type="ECO:0000259" key="2">
    <source>
        <dbReference type="Pfam" id="PF01636"/>
    </source>
</evidence>
<dbReference type="AlphaFoldDB" id="A0A319F4S5"/>
<dbReference type="SUPFAM" id="SSF56112">
    <property type="entry name" value="Protein kinase-like (PK-like)"/>
    <property type="match status" value="1"/>
</dbReference>
<feature type="compositionally biased region" description="Low complexity" evidence="1">
    <location>
        <begin position="186"/>
        <end position="201"/>
    </location>
</feature>
<name>A0A319F4S5_ASPSB</name>
<feature type="region of interest" description="Disordered" evidence="1">
    <location>
        <begin position="172"/>
        <end position="219"/>
    </location>
</feature>
<dbReference type="OrthoDB" id="8300194at2759"/>
<keyword evidence="4" id="KW-1185">Reference proteome</keyword>
<dbReference type="VEuPathDB" id="FungiDB:BO78DRAFT_305574"/>
<dbReference type="InterPro" id="IPR051678">
    <property type="entry name" value="AGP_Transferase"/>
</dbReference>
<dbReference type="Proteomes" id="UP000248423">
    <property type="component" value="Unassembled WGS sequence"/>
</dbReference>
<dbReference type="InterPro" id="IPR011009">
    <property type="entry name" value="Kinase-like_dom_sf"/>
</dbReference>
<protein>
    <submittedName>
        <fullName evidence="3">Phosphotransferase enzyme family protein-like protein</fullName>
    </submittedName>
</protein>
<dbReference type="GO" id="GO:0016740">
    <property type="term" value="F:transferase activity"/>
    <property type="evidence" value="ECO:0007669"/>
    <property type="project" value="UniProtKB-KW"/>
</dbReference>
<feature type="domain" description="Aminoglycoside phosphotransferase" evidence="2">
    <location>
        <begin position="271"/>
        <end position="469"/>
    </location>
</feature>
<gene>
    <name evidence="3" type="ORF">BO78DRAFT_305574</name>
</gene>
<sequence length="505" mass="57296">MWIVIDETAIRHLPLLYEEFMRDKGLNRLGITALENLASVLLTVRDEQDRNVQQKAACVVHFRLSFPPAIRTNGRSFRHRVRDALANSVVHIQRYYPGLIGCSYIIPPSDDYLAALDIPESLLRDTTILDSATELVLHLGDDIPPEYGGRGVSLSECDCLKNMYHERVDEPATQELLQGHPLGVNSEINTSEESRETTSSSVHQTNHDTKATESAPEPQLIFSETIGPPTIILDPSDLDGADNLCPDKMGARLVWADSNTIVKYGHGVRLAEAEAMHLVSTRTNMPIPKLLSAYILDGTCYIVMSYEEGEPFDKYWDRTSEPERQNALGQLQDYVAQLRTMKGDFIGAIDSSPCRDGIFEGGWGAYDRYSYGPYASEELFTEGTIQALQDRLPPHLRGNRADSESRFSNDEHILYQTVRQLKTMGHSIVFTHGDLHPGNMHVRSDGTVVILDWGLAGYWPDYWEYYRAMFNPPWRRSWDRMVEKFDPPFYIEYAILKNVFGTVWN</sequence>
<proteinExistence type="predicted"/>
<dbReference type="Gene3D" id="1.10.510.10">
    <property type="entry name" value="Transferase(Phosphotransferase) domain 1"/>
    <property type="match status" value="1"/>
</dbReference>
<dbReference type="STRING" id="1448318.A0A319F4S5"/>
<accession>A0A319F4S5</accession>
<dbReference type="InterPro" id="IPR002575">
    <property type="entry name" value="Aminoglycoside_PTrfase"/>
</dbReference>
<dbReference type="Pfam" id="PF01636">
    <property type="entry name" value="APH"/>
    <property type="match status" value="1"/>
</dbReference>
<keyword evidence="3" id="KW-0808">Transferase</keyword>
<dbReference type="EMBL" id="KZ826321">
    <property type="protein sequence ID" value="PYI10649.1"/>
    <property type="molecule type" value="Genomic_DNA"/>
</dbReference>
<evidence type="ECO:0000313" key="4">
    <source>
        <dbReference type="Proteomes" id="UP000248423"/>
    </source>
</evidence>